<dbReference type="InterPro" id="IPR016181">
    <property type="entry name" value="Acyl_CoA_acyltransferase"/>
</dbReference>
<dbReference type="InterPro" id="IPR024320">
    <property type="entry name" value="LPG_synthase_C"/>
</dbReference>
<evidence type="ECO:0000256" key="13">
    <source>
        <dbReference type="ARBA" id="ARBA00047540"/>
    </source>
</evidence>
<feature type="transmembrane region" description="Helical" evidence="14">
    <location>
        <begin position="486"/>
        <end position="507"/>
    </location>
</feature>
<dbReference type="GO" id="GO:0055091">
    <property type="term" value="P:phospholipid homeostasis"/>
    <property type="evidence" value="ECO:0007669"/>
    <property type="project" value="TreeGrafter"/>
</dbReference>
<gene>
    <name evidence="14 16" type="primary">mprF</name>
    <name evidence="16" type="ORF">KHA91_14475</name>
</gene>
<feature type="domain" description="Phosphatidylglycerol lysyltransferase C-terminal" evidence="15">
    <location>
        <begin position="529"/>
        <end position="819"/>
    </location>
</feature>
<protein>
    <recommendedName>
        <fullName evidence="4 14">Phosphatidylglycerol lysyltransferase</fullName>
        <ecNumber evidence="3 14">2.3.2.3</ecNumber>
    </recommendedName>
    <alternativeName>
        <fullName evidence="12 14">Lysylphosphatidylglycerol synthase</fullName>
    </alternativeName>
</protein>
<keyword evidence="11 14" id="KW-0046">Antibiotic resistance</keyword>
<organism evidence="16 17">
    <name type="scientific">Lederbergia citrea</name>
    <dbReference type="NCBI Taxonomy" id="2833581"/>
    <lineage>
        <taxon>Bacteria</taxon>
        <taxon>Bacillati</taxon>
        <taxon>Bacillota</taxon>
        <taxon>Bacilli</taxon>
        <taxon>Bacillales</taxon>
        <taxon>Bacillaceae</taxon>
        <taxon>Lederbergia</taxon>
    </lineage>
</organism>
<feature type="transmembrane region" description="Helical" evidence="14">
    <location>
        <begin position="49"/>
        <end position="69"/>
    </location>
</feature>
<feature type="transmembrane region" description="Helical" evidence="14">
    <location>
        <begin position="12"/>
        <end position="29"/>
    </location>
</feature>
<dbReference type="Pfam" id="PF09924">
    <property type="entry name" value="LPG_synthase_C"/>
    <property type="match status" value="1"/>
</dbReference>
<dbReference type="GO" id="GO:0046677">
    <property type="term" value="P:response to antibiotic"/>
    <property type="evidence" value="ECO:0007669"/>
    <property type="project" value="UniProtKB-KW"/>
</dbReference>
<evidence type="ECO:0000256" key="4">
    <source>
        <dbReference type="ARBA" id="ARBA00021546"/>
    </source>
</evidence>
<feature type="transmembrane region" description="Helical" evidence="14">
    <location>
        <begin position="414"/>
        <end position="430"/>
    </location>
</feature>
<dbReference type="GO" id="GO:0006629">
    <property type="term" value="P:lipid metabolic process"/>
    <property type="evidence" value="ECO:0007669"/>
    <property type="project" value="UniProtKB-KW"/>
</dbReference>
<evidence type="ECO:0000256" key="6">
    <source>
        <dbReference type="ARBA" id="ARBA00022679"/>
    </source>
</evidence>
<dbReference type="RefSeq" id="WP_213099006.1">
    <property type="nucleotide sequence ID" value="NZ_JAGYPN010000003.1"/>
</dbReference>
<keyword evidence="7 14" id="KW-0812">Transmembrane</keyword>
<dbReference type="InterPro" id="IPR022791">
    <property type="entry name" value="L-PG_synthase/AglD"/>
</dbReference>
<keyword evidence="17" id="KW-1185">Reference proteome</keyword>
<evidence type="ECO:0000256" key="8">
    <source>
        <dbReference type="ARBA" id="ARBA00022989"/>
    </source>
</evidence>
<evidence type="ECO:0000256" key="3">
    <source>
        <dbReference type="ARBA" id="ARBA00012014"/>
    </source>
</evidence>
<evidence type="ECO:0000256" key="2">
    <source>
        <dbReference type="ARBA" id="ARBA00008627"/>
    </source>
</evidence>
<dbReference type="Proteomes" id="UP000676456">
    <property type="component" value="Unassembled WGS sequence"/>
</dbReference>
<accession>A0A942UM85</accession>
<keyword evidence="10 14" id="KW-0472">Membrane</keyword>
<evidence type="ECO:0000313" key="17">
    <source>
        <dbReference type="Proteomes" id="UP000676456"/>
    </source>
</evidence>
<feature type="transmembrane region" description="Helical" evidence="14">
    <location>
        <begin position="203"/>
        <end position="223"/>
    </location>
</feature>
<feature type="transmembrane region" description="Helical" evidence="14">
    <location>
        <begin position="359"/>
        <end position="377"/>
    </location>
</feature>
<keyword evidence="9 14" id="KW-0443">Lipid metabolism</keyword>
<dbReference type="InterPro" id="IPR051211">
    <property type="entry name" value="PG_lysyltransferase"/>
</dbReference>
<dbReference type="SUPFAM" id="SSF55729">
    <property type="entry name" value="Acyl-CoA N-acyltransferases (Nat)"/>
    <property type="match status" value="1"/>
</dbReference>
<feature type="transmembrane region" description="Helical" evidence="14">
    <location>
        <begin position="90"/>
        <end position="109"/>
    </location>
</feature>
<comment type="function">
    <text evidence="14">Catalyzes the transfer of a lysyl group from L-lysyl-tRNA(Lys) to membrane-bound phosphatidylglycerol (PG), which produces lysylphosphatidylglycerol (LPG), a major component of the bacterial membrane with a positive net charge. LPG synthesis contributes to bacterial virulence as it is involved in the resistance mechanism against cationic antimicrobial peptides (CAMP) produces by the host's immune system (defensins, cathelicidins) and by the competing microorganisms.</text>
</comment>
<evidence type="ECO:0000256" key="5">
    <source>
        <dbReference type="ARBA" id="ARBA00022475"/>
    </source>
</evidence>
<dbReference type="NCBIfam" id="NF033480">
    <property type="entry name" value="bifunc_MprF"/>
    <property type="match status" value="1"/>
</dbReference>
<comment type="subcellular location">
    <subcellularLocation>
        <location evidence="1 14">Cell membrane</location>
        <topology evidence="1 14">Multi-pass membrane protein</topology>
    </subcellularLocation>
</comment>
<dbReference type="AlphaFoldDB" id="A0A942UM85"/>
<feature type="transmembrane region" description="Helical" evidence="14">
    <location>
        <begin position="235"/>
        <end position="261"/>
    </location>
</feature>
<feature type="transmembrane region" description="Helical" evidence="14">
    <location>
        <begin position="442"/>
        <end position="462"/>
    </location>
</feature>
<comment type="caution">
    <text evidence="16">The sequence shown here is derived from an EMBL/GenBank/DDBJ whole genome shotgun (WGS) entry which is preliminary data.</text>
</comment>
<name>A0A942UM85_9BACI</name>
<evidence type="ECO:0000256" key="14">
    <source>
        <dbReference type="RuleBase" id="RU363042"/>
    </source>
</evidence>
<evidence type="ECO:0000256" key="9">
    <source>
        <dbReference type="ARBA" id="ARBA00023098"/>
    </source>
</evidence>
<dbReference type="Pfam" id="PF03706">
    <property type="entry name" value="LPG_synthase_TM"/>
    <property type="match status" value="1"/>
</dbReference>
<feature type="transmembrane region" description="Helical" evidence="14">
    <location>
        <begin position="389"/>
        <end position="408"/>
    </location>
</feature>
<feature type="transmembrane region" description="Helical" evidence="14">
    <location>
        <begin position="318"/>
        <end position="339"/>
    </location>
</feature>
<evidence type="ECO:0000259" key="15">
    <source>
        <dbReference type="Pfam" id="PF09924"/>
    </source>
</evidence>
<keyword evidence="6 14" id="KW-0808">Transferase</keyword>
<evidence type="ECO:0000256" key="7">
    <source>
        <dbReference type="ARBA" id="ARBA00022692"/>
    </source>
</evidence>
<evidence type="ECO:0000256" key="1">
    <source>
        <dbReference type="ARBA" id="ARBA00004651"/>
    </source>
</evidence>
<comment type="similarity">
    <text evidence="2 14">Belongs to the LPG synthase family.</text>
</comment>
<dbReference type="GO" id="GO:0005886">
    <property type="term" value="C:plasma membrane"/>
    <property type="evidence" value="ECO:0007669"/>
    <property type="project" value="UniProtKB-SubCell"/>
</dbReference>
<comment type="catalytic activity">
    <reaction evidence="13 14">
        <text>L-lysyl-tRNA(Lys) + a 1,2-diacyl-sn-glycero-3-phospho-(1'-sn-glycerol) = a 1,2-diacyl-sn-glycero-3-phospho-1'-(3'-O-L-lysyl)-sn-glycerol + tRNA(Lys)</text>
        <dbReference type="Rhea" id="RHEA:10668"/>
        <dbReference type="Rhea" id="RHEA-COMP:9696"/>
        <dbReference type="Rhea" id="RHEA-COMP:9697"/>
        <dbReference type="ChEBI" id="CHEBI:64716"/>
        <dbReference type="ChEBI" id="CHEBI:75792"/>
        <dbReference type="ChEBI" id="CHEBI:78442"/>
        <dbReference type="ChEBI" id="CHEBI:78529"/>
        <dbReference type="EC" id="2.3.2.3"/>
    </reaction>
</comment>
<evidence type="ECO:0000256" key="12">
    <source>
        <dbReference type="ARBA" id="ARBA00031899"/>
    </source>
</evidence>
<keyword evidence="5" id="KW-1003">Cell membrane</keyword>
<dbReference type="EC" id="2.3.2.3" evidence="3 14"/>
<feature type="transmembrane region" description="Helical" evidence="14">
    <location>
        <begin position="273"/>
        <end position="297"/>
    </location>
</feature>
<dbReference type="PANTHER" id="PTHR34697">
    <property type="entry name" value="PHOSPHATIDYLGLYCEROL LYSYLTRANSFERASE"/>
    <property type="match status" value="1"/>
</dbReference>
<evidence type="ECO:0000256" key="11">
    <source>
        <dbReference type="ARBA" id="ARBA00023251"/>
    </source>
</evidence>
<evidence type="ECO:0000313" key="16">
    <source>
        <dbReference type="EMBL" id="MBS4223945.1"/>
    </source>
</evidence>
<dbReference type="GO" id="GO:0050071">
    <property type="term" value="F:phosphatidylglycerol lysyltransferase activity"/>
    <property type="evidence" value="ECO:0007669"/>
    <property type="project" value="UniProtKB-EC"/>
</dbReference>
<reference evidence="16 17" key="1">
    <citation type="submission" date="2021-05" db="EMBL/GenBank/DDBJ databases">
        <title>Novel Bacillus species.</title>
        <authorList>
            <person name="Liu G."/>
        </authorList>
    </citation>
    <scope>NUCLEOTIDE SEQUENCE [LARGE SCALE GENOMIC DNA]</scope>
    <source>
        <strain evidence="16 17">FJAT-49682</strain>
    </source>
</reference>
<feature type="transmembrane region" description="Helical" evidence="14">
    <location>
        <begin position="163"/>
        <end position="183"/>
    </location>
</feature>
<keyword evidence="8 14" id="KW-1133">Transmembrane helix</keyword>
<dbReference type="PANTHER" id="PTHR34697:SF2">
    <property type="entry name" value="PHOSPHATIDYLGLYCEROL LYSYLTRANSFERASE"/>
    <property type="match status" value="1"/>
</dbReference>
<dbReference type="EMBL" id="JAGYPN010000003">
    <property type="protein sequence ID" value="MBS4223945.1"/>
    <property type="molecule type" value="Genomic_DNA"/>
</dbReference>
<feature type="transmembrane region" description="Helical" evidence="14">
    <location>
        <begin position="129"/>
        <end position="151"/>
    </location>
</feature>
<evidence type="ECO:0000256" key="10">
    <source>
        <dbReference type="ARBA" id="ARBA00023136"/>
    </source>
</evidence>
<proteinExistence type="inferred from homology"/>
<sequence length="841" mass="96298">MRIQKKQLLQLLKTIFPLLLLIMAAFEIQKTARGINVNLLQSEVSHLNFVEIALIFIISFCAVSPMFLYDTMIVKLLGIKIPRKRLVRQSFIANTFSNIIGFGGLVGLMLRSYFYTKYDVEKQGLLKTIASVTLFYLTGISLLAWIVPITFGKIPLLSESKWLWFAVFAVGLYLPLFLVFYLLHNKKTAGSPLNLNVAARLVLVSVLEWVAIFFVIWFLAYALQVPIQLKELIPIFIIASCAGIISMIPGGMGSFDLVFLWGTQSIGILDEKVIVLLIFYRVGYFVLPFLFAVALFIKEYWDRWNRSWNDLPNIVFQRFSHTLLTVLVFVSGLILLLSASVPGILSRLKIAQEFLSSPVMNVSHQLTVAAGFILLGLCRGIEYKVKRAYQLAILVLSSAAIFSILKGIDYEETIFLLFVALLLIFAKKRFYRESYVLTWGKALFDSFVVLTILAMYILIGYMNLPTSKLIVLQKLQPYIITDYRDLFFSAIIGISIAVFILIIGYLIRKPKQMDRESSLLQEKKIVEHLQQYQGTELSHLIFLHDKYVYWNKKGTVLFSYQTYADKIVVLGDPVGEKADFPSATEEFMETADLYGYTIVFYEVSNKTIPFLHEYGYDFFKLGEEAYVDLESFTLSGKKMKGQRAVMNKFERENYQVEMINPPFSTELVQDLKGISDKWLRGRKEKGFSLGFFDEHYLNTSRLIVLRGAEGIIGFASLMPMYDDNNKISVDLMRFKPGAPSGTMDFIFLSLFKWAQESGYQNFNLGMAPLSNVGLSKFSFLSEKVAAQIFLHGQFLYHFQGLRKFKEKYATFWVPKYLAYRKKSSLSFTMAQITLLISKKRK</sequence>